<evidence type="ECO:0000256" key="3">
    <source>
        <dbReference type="ARBA" id="ARBA00022989"/>
    </source>
</evidence>
<feature type="transmembrane region" description="Helical" evidence="7">
    <location>
        <begin position="20"/>
        <end position="43"/>
    </location>
</feature>
<dbReference type="PROSITE" id="PS51257">
    <property type="entry name" value="PROKAR_LIPOPROTEIN"/>
    <property type="match status" value="1"/>
</dbReference>
<feature type="transmembrane region" description="Helical" evidence="7">
    <location>
        <begin position="114"/>
        <end position="136"/>
    </location>
</feature>
<feature type="domain" description="Rhodopsin" evidence="8">
    <location>
        <begin position="64"/>
        <end position="244"/>
    </location>
</feature>
<evidence type="ECO:0000256" key="1">
    <source>
        <dbReference type="ARBA" id="ARBA00004141"/>
    </source>
</evidence>
<comment type="subcellular location">
    <subcellularLocation>
        <location evidence="1">Membrane</location>
        <topology evidence="1">Multi-pass membrane protein</topology>
    </subcellularLocation>
</comment>
<dbReference type="Proteomes" id="UP001148312">
    <property type="component" value="Unassembled WGS sequence"/>
</dbReference>
<dbReference type="GeneID" id="81624285"/>
<feature type="region of interest" description="Disordered" evidence="6">
    <location>
        <begin position="477"/>
        <end position="496"/>
    </location>
</feature>
<comment type="similarity">
    <text evidence="5">Belongs to the SAT4 family.</text>
</comment>
<accession>A0A9W9XDZ2</accession>
<protein>
    <recommendedName>
        <fullName evidence="8">Rhodopsin domain-containing protein</fullName>
    </recommendedName>
</protein>
<evidence type="ECO:0000313" key="10">
    <source>
        <dbReference type="Proteomes" id="UP001148312"/>
    </source>
</evidence>
<feature type="transmembrane region" description="Helical" evidence="7">
    <location>
        <begin position="263"/>
        <end position="283"/>
    </location>
</feature>
<reference evidence="9" key="1">
    <citation type="submission" date="2022-12" db="EMBL/GenBank/DDBJ databases">
        <authorList>
            <person name="Petersen C."/>
        </authorList>
    </citation>
    <scope>NUCLEOTIDE SEQUENCE</scope>
    <source>
        <strain evidence="9">IBT 30728</strain>
    </source>
</reference>
<sequence>MESIPRPGRGRCEYRYVETISVGTNVFIACWVLTIVVGITLLFRYAVKSWVRFALPQVSAPGRIWGYEDLFFLAGFVLDLGHMVMIQMSSRWGLGRHFFYLTGEERSMAMKYDFYSQPLAVAAAMVSRTGMMWFLLTCFAASDKKIRISIIVCAIVQIVVNMVTIVQIIVQCGPNPYFATNRVLYFKYMWTPLPSDGSVVCQSPDVQTTVGFVQGGFNTVIDWILAVIAGVELWQFFLRTLHRENLSFWSQFKRINSTVRSRRIWQTLTLCGPLLLSGAASIIKTYVSSVMLRRVALENWNTPMLTEWKCDQKLKSLGDRLDFTYNIVSFILWVKIENYSILLASCAPVARLFLRTIVDARQEGRTGYWSKSNSRNKSAQNEMELRDRRDPDKISWVDSTTATATAMTQWQDEEQPPITWTVSPDRSKHRVSKGFQGYEKEADGNNSGGVTVQTDIVVQVDNRWSTCSGDARLLPDGGELMPGLPQPSLRHSRGSF</sequence>
<keyword evidence="4 7" id="KW-0472">Membrane</keyword>
<evidence type="ECO:0000313" key="9">
    <source>
        <dbReference type="EMBL" id="KAJ5489544.1"/>
    </source>
</evidence>
<keyword evidence="10" id="KW-1185">Reference proteome</keyword>
<gene>
    <name evidence="9" type="ORF">N7539_004434</name>
</gene>
<dbReference type="PANTHER" id="PTHR33048:SF129">
    <property type="entry name" value="INTEGRAL MEMBRANE PROTEIN-RELATED"/>
    <property type="match status" value="1"/>
</dbReference>
<dbReference type="EMBL" id="JAPWDQ010000004">
    <property type="protein sequence ID" value="KAJ5489544.1"/>
    <property type="molecule type" value="Genomic_DNA"/>
</dbReference>
<evidence type="ECO:0000259" key="8">
    <source>
        <dbReference type="Pfam" id="PF20684"/>
    </source>
</evidence>
<organism evidence="9 10">
    <name type="scientific">Penicillium diatomitis</name>
    <dbReference type="NCBI Taxonomy" id="2819901"/>
    <lineage>
        <taxon>Eukaryota</taxon>
        <taxon>Fungi</taxon>
        <taxon>Dikarya</taxon>
        <taxon>Ascomycota</taxon>
        <taxon>Pezizomycotina</taxon>
        <taxon>Eurotiomycetes</taxon>
        <taxon>Eurotiomycetidae</taxon>
        <taxon>Eurotiales</taxon>
        <taxon>Aspergillaceae</taxon>
        <taxon>Penicillium</taxon>
    </lineage>
</organism>
<evidence type="ECO:0000256" key="2">
    <source>
        <dbReference type="ARBA" id="ARBA00022692"/>
    </source>
</evidence>
<dbReference type="Pfam" id="PF20684">
    <property type="entry name" value="Fung_rhodopsin"/>
    <property type="match status" value="1"/>
</dbReference>
<evidence type="ECO:0000256" key="6">
    <source>
        <dbReference type="SAM" id="MobiDB-lite"/>
    </source>
</evidence>
<dbReference type="PANTHER" id="PTHR33048">
    <property type="entry name" value="PTH11-LIKE INTEGRAL MEMBRANE PROTEIN (AFU_ORTHOLOGUE AFUA_5G11245)"/>
    <property type="match status" value="1"/>
</dbReference>
<dbReference type="GO" id="GO:0016020">
    <property type="term" value="C:membrane"/>
    <property type="evidence" value="ECO:0007669"/>
    <property type="project" value="UniProtKB-SubCell"/>
</dbReference>
<keyword evidence="2 7" id="KW-0812">Transmembrane</keyword>
<name>A0A9W9XDZ2_9EURO</name>
<evidence type="ECO:0000256" key="7">
    <source>
        <dbReference type="SAM" id="Phobius"/>
    </source>
</evidence>
<proteinExistence type="inferred from homology"/>
<feature type="region of interest" description="Disordered" evidence="6">
    <location>
        <begin position="367"/>
        <end position="391"/>
    </location>
</feature>
<reference evidence="9" key="2">
    <citation type="journal article" date="2023" name="IMA Fungus">
        <title>Comparative genomic study of the Penicillium genus elucidates a diverse pangenome and 15 lateral gene transfer events.</title>
        <authorList>
            <person name="Petersen C."/>
            <person name="Sorensen T."/>
            <person name="Nielsen M.R."/>
            <person name="Sondergaard T.E."/>
            <person name="Sorensen J.L."/>
            <person name="Fitzpatrick D.A."/>
            <person name="Frisvad J.C."/>
            <person name="Nielsen K.L."/>
        </authorList>
    </citation>
    <scope>NUCLEOTIDE SEQUENCE</scope>
    <source>
        <strain evidence="9">IBT 30728</strain>
    </source>
</reference>
<feature type="transmembrane region" description="Helical" evidence="7">
    <location>
        <begin position="223"/>
        <end position="242"/>
    </location>
</feature>
<dbReference type="InterPro" id="IPR052337">
    <property type="entry name" value="SAT4-like"/>
</dbReference>
<evidence type="ECO:0000256" key="4">
    <source>
        <dbReference type="ARBA" id="ARBA00023136"/>
    </source>
</evidence>
<feature type="compositionally biased region" description="Polar residues" evidence="6">
    <location>
        <begin position="369"/>
        <end position="381"/>
    </location>
</feature>
<dbReference type="AlphaFoldDB" id="A0A9W9XDZ2"/>
<comment type="caution">
    <text evidence="9">The sequence shown here is derived from an EMBL/GenBank/DDBJ whole genome shotgun (WGS) entry which is preliminary data.</text>
</comment>
<keyword evidence="3 7" id="KW-1133">Transmembrane helix</keyword>
<dbReference type="InterPro" id="IPR049326">
    <property type="entry name" value="Rhodopsin_dom_fungi"/>
</dbReference>
<feature type="transmembrane region" description="Helical" evidence="7">
    <location>
        <begin position="148"/>
        <end position="170"/>
    </location>
</feature>
<dbReference type="RefSeq" id="XP_056791577.1">
    <property type="nucleotide sequence ID" value="XM_056934036.1"/>
</dbReference>
<evidence type="ECO:0000256" key="5">
    <source>
        <dbReference type="ARBA" id="ARBA00038359"/>
    </source>
</evidence>